<proteinExistence type="predicted"/>
<dbReference type="Gene3D" id="3.40.50.300">
    <property type="entry name" value="P-loop containing nucleotide triphosphate hydrolases"/>
    <property type="match status" value="1"/>
</dbReference>
<dbReference type="InterPro" id="IPR026634">
    <property type="entry name" value="TPST-like"/>
</dbReference>
<evidence type="ECO:0000256" key="1">
    <source>
        <dbReference type="ARBA" id="ARBA00022679"/>
    </source>
</evidence>
<evidence type="ECO:0000313" key="3">
    <source>
        <dbReference type="Proteomes" id="UP001156666"/>
    </source>
</evidence>
<evidence type="ECO:0000313" key="2">
    <source>
        <dbReference type="EMBL" id="GLR18288.1"/>
    </source>
</evidence>
<keyword evidence="1" id="KW-0808">Transferase</keyword>
<sequence length="327" mass="37835">MRCFIGGSGSTGSSVLANVLNRHSEVFCGPESYLFTKHQLFTNWKDSKADLLDGKLKSFPWHMYSKVELLNEAYEWEWEKLQELVSYSNFIEEFAEEFFRTVASKHGKSYWIEKTPSNVYGFKYLLDHFPNCFLIHTIRNPYDTIASLNRRGFSIYYATCLYLVNTCVGLAMRNEKHYIPVVYEDLVTHPSQELKKVCDLLGIAFEPSMLVETAAGFDEDIDSWGLSEHGRITDESIGTFNKVSRFVQEEIIYTVNSLRLTPFYAKEFGCDIVDIPGICDLMDFAHYDDGGFMNIFQLNIDKSRDHLTRIIRGYPSKLSKYPVMFRV</sequence>
<dbReference type="AlphaFoldDB" id="A0AA37SU77"/>
<dbReference type="GO" id="GO:0008476">
    <property type="term" value="F:protein-tyrosine sulfotransferase activity"/>
    <property type="evidence" value="ECO:0007669"/>
    <property type="project" value="InterPro"/>
</dbReference>
<evidence type="ECO:0008006" key="4">
    <source>
        <dbReference type="Google" id="ProtNLM"/>
    </source>
</evidence>
<accession>A0AA37SU77</accession>
<dbReference type="EMBL" id="BSOH01000020">
    <property type="protein sequence ID" value="GLR18288.1"/>
    <property type="molecule type" value="Genomic_DNA"/>
</dbReference>
<reference evidence="2" key="1">
    <citation type="journal article" date="2014" name="Int. J. Syst. Evol. Microbiol.">
        <title>Complete genome sequence of Corynebacterium casei LMG S-19264T (=DSM 44701T), isolated from a smear-ripened cheese.</title>
        <authorList>
            <consortium name="US DOE Joint Genome Institute (JGI-PGF)"/>
            <person name="Walter F."/>
            <person name="Albersmeier A."/>
            <person name="Kalinowski J."/>
            <person name="Ruckert C."/>
        </authorList>
    </citation>
    <scope>NUCLEOTIDE SEQUENCE</scope>
    <source>
        <strain evidence="2">NBRC 108769</strain>
    </source>
</reference>
<dbReference type="RefSeq" id="WP_235293652.1">
    <property type="nucleotide sequence ID" value="NZ_BSOH01000020.1"/>
</dbReference>
<dbReference type="PANTHER" id="PTHR12788">
    <property type="entry name" value="PROTEIN-TYROSINE SULFOTRANSFERASE 2"/>
    <property type="match status" value="1"/>
</dbReference>
<dbReference type="SUPFAM" id="SSF52540">
    <property type="entry name" value="P-loop containing nucleoside triphosphate hydrolases"/>
    <property type="match status" value="1"/>
</dbReference>
<comment type="caution">
    <text evidence="2">The sequence shown here is derived from an EMBL/GenBank/DDBJ whole genome shotgun (WGS) entry which is preliminary data.</text>
</comment>
<keyword evidence="3" id="KW-1185">Reference proteome</keyword>
<dbReference type="Proteomes" id="UP001156666">
    <property type="component" value="Unassembled WGS sequence"/>
</dbReference>
<gene>
    <name evidence="2" type="ORF">GCM10007940_29040</name>
</gene>
<name>A0AA37SU77_9BACT</name>
<reference evidence="2" key="2">
    <citation type="submission" date="2023-01" db="EMBL/GenBank/DDBJ databases">
        <title>Draft genome sequence of Portibacter lacus strain NBRC 108769.</title>
        <authorList>
            <person name="Sun Q."/>
            <person name="Mori K."/>
        </authorList>
    </citation>
    <scope>NUCLEOTIDE SEQUENCE</scope>
    <source>
        <strain evidence="2">NBRC 108769</strain>
    </source>
</reference>
<protein>
    <recommendedName>
        <fullName evidence="4">Sulfotransferase</fullName>
    </recommendedName>
</protein>
<dbReference type="PANTHER" id="PTHR12788:SF10">
    <property type="entry name" value="PROTEIN-TYROSINE SULFOTRANSFERASE"/>
    <property type="match status" value="1"/>
</dbReference>
<dbReference type="Pfam" id="PF13469">
    <property type="entry name" value="Sulfotransfer_3"/>
    <property type="match status" value="1"/>
</dbReference>
<dbReference type="InterPro" id="IPR027417">
    <property type="entry name" value="P-loop_NTPase"/>
</dbReference>
<organism evidence="2 3">
    <name type="scientific">Portibacter lacus</name>
    <dbReference type="NCBI Taxonomy" id="1099794"/>
    <lineage>
        <taxon>Bacteria</taxon>
        <taxon>Pseudomonadati</taxon>
        <taxon>Bacteroidota</taxon>
        <taxon>Saprospiria</taxon>
        <taxon>Saprospirales</taxon>
        <taxon>Haliscomenobacteraceae</taxon>
        <taxon>Portibacter</taxon>
    </lineage>
</organism>